<keyword evidence="2" id="KW-1185">Reference proteome</keyword>
<organism evidence="1 2">
    <name type="scientific">Sphaerobolus stellatus (strain SS14)</name>
    <dbReference type="NCBI Taxonomy" id="990650"/>
    <lineage>
        <taxon>Eukaryota</taxon>
        <taxon>Fungi</taxon>
        <taxon>Dikarya</taxon>
        <taxon>Basidiomycota</taxon>
        <taxon>Agaricomycotina</taxon>
        <taxon>Agaricomycetes</taxon>
        <taxon>Phallomycetidae</taxon>
        <taxon>Geastrales</taxon>
        <taxon>Sphaerobolaceae</taxon>
        <taxon>Sphaerobolus</taxon>
    </lineage>
</organism>
<dbReference type="Proteomes" id="UP000054279">
    <property type="component" value="Unassembled WGS sequence"/>
</dbReference>
<evidence type="ECO:0000313" key="2">
    <source>
        <dbReference type="Proteomes" id="UP000054279"/>
    </source>
</evidence>
<dbReference type="EMBL" id="KN837793">
    <property type="protein sequence ID" value="KIJ23131.1"/>
    <property type="molecule type" value="Genomic_DNA"/>
</dbReference>
<reference evidence="1 2" key="1">
    <citation type="submission" date="2014-06" db="EMBL/GenBank/DDBJ databases">
        <title>Evolutionary Origins and Diversification of the Mycorrhizal Mutualists.</title>
        <authorList>
            <consortium name="DOE Joint Genome Institute"/>
            <consortium name="Mycorrhizal Genomics Consortium"/>
            <person name="Kohler A."/>
            <person name="Kuo A."/>
            <person name="Nagy L.G."/>
            <person name="Floudas D."/>
            <person name="Copeland A."/>
            <person name="Barry K.W."/>
            <person name="Cichocki N."/>
            <person name="Veneault-Fourrey C."/>
            <person name="LaButti K."/>
            <person name="Lindquist E.A."/>
            <person name="Lipzen A."/>
            <person name="Lundell T."/>
            <person name="Morin E."/>
            <person name="Murat C."/>
            <person name="Riley R."/>
            <person name="Ohm R."/>
            <person name="Sun H."/>
            <person name="Tunlid A."/>
            <person name="Henrissat B."/>
            <person name="Grigoriev I.V."/>
            <person name="Hibbett D.S."/>
            <person name="Martin F."/>
        </authorList>
    </citation>
    <scope>NUCLEOTIDE SEQUENCE [LARGE SCALE GENOMIC DNA]</scope>
    <source>
        <strain evidence="1 2">SS14</strain>
    </source>
</reference>
<gene>
    <name evidence="1" type="ORF">M422DRAFT_39765</name>
</gene>
<protein>
    <submittedName>
        <fullName evidence="1">Uncharacterized protein</fullName>
    </submittedName>
</protein>
<feature type="non-terminal residue" evidence="1">
    <location>
        <position position="94"/>
    </location>
</feature>
<name>A0A0C9UCE4_SPHS4</name>
<proteinExistence type="predicted"/>
<sequence length="94" mass="10815">MSSPPMHPEPSEFFRIPSPYHYPSFLPKSNFVFSPFTPIITTHHSRTRELEYEHRESPDLVNTKHINIADALMNLNARNNAVPDLEIEEKSPAS</sequence>
<accession>A0A0C9UCE4</accession>
<evidence type="ECO:0000313" key="1">
    <source>
        <dbReference type="EMBL" id="KIJ23131.1"/>
    </source>
</evidence>
<dbReference type="AlphaFoldDB" id="A0A0C9UCE4"/>
<dbReference type="HOGENOM" id="CLU_2392059_0_0_1"/>